<name>A0ABR4ZD19_9NOCA</name>
<comment type="caution">
    <text evidence="3">The sequence shown here is derived from an EMBL/GenBank/DDBJ whole genome shotgun (WGS) entry which is preliminary data.</text>
</comment>
<evidence type="ECO:0000256" key="1">
    <source>
        <dbReference type="SAM" id="MobiDB-lite"/>
    </source>
</evidence>
<accession>A0ABR4ZD19</accession>
<sequence length="255" mass="25652">MVAANNARGDPMKTAIAIVAIAVGMAGAVAGCGSDEPSASTTSTPVVVPNSEEGPGTRDKKFLDALTPYWRASGDTTKLVQAASIACNQMASGQKLEALAQLSGGTIIDGSVQGDPVKIAQAGDFLYASAVGFCPGQLTGLAAPTTAPAPTARGRCQPAPDGVVSTINGAFKNSAYRLADVSAIQVGELLWVGGNIMNGATKVSSADVWISKGPVTYAISGDARRQTTLPDGRDVLNVSAGDDDGIAVQGCVTGR</sequence>
<feature type="domain" description="DUF732" evidence="2">
    <location>
        <begin position="59"/>
        <end position="135"/>
    </location>
</feature>
<feature type="region of interest" description="Disordered" evidence="1">
    <location>
        <begin position="33"/>
        <end position="58"/>
    </location>
</feature>
<evidence type="ECO:0000313" key="3">
    <source>
        <dbReference type="EMBL" id="KIA62987.1"/>
    </source>
</evidence>
<protein>
    <recommendedName>
        <fullName evidence="2">DUF732 domain-containing protein</fullName>
    </recommendedName>
</protein>
<organism evidence="3 4">
    <name type="scientific">Nocardia vulneris</name>
    <dbReference type="NCBI Taxonomy" id="1141657"/>
    <lineage>
        <taxon>Bacteria</taxon>
        <taxon>Bacillati</taxon>
        <taxon>Actinomycetota</taxon>
        <taxon>Actinomycetes</taxon>
        <taxon>Mycobacteriales</taxon>
        <taxon>Nocardiaceae</taxon>
        <taxon>Nocardia</taxon>
    </lineage>
</organism>
<keyword evidence="4" id="KW-1185">Reference proteome</keyword>
<dbReference type="InterPro" id="IPR007969">
    <property type="entry name" value="DUF732"/>
</dbReference>
<dbReference type="EMBL" id="JNFP01000026">
    <property type="protein sequence ID" value="KIA62987.1"/>
    <property type="molecule type" value="Genomic_DNA"/>
</dbReference>
<evidence type="ECO:0000259" key="2">
    <source>
        <dbReference type="Pfam" id="PF05305"/>
    </source>
</evidence>
<dbReference type="Pfam" id="PF05305">
    <property type="entry name" value="DUF732"/>
    <property type="match status" value="1"/>
</dbReference>
<reference evidence="3 4" key="1">
    <citation type="journal article" date="2014" name="Int. J. Syst. Evol. Microbiol.">
        <title>Nocardia vulneris sp. nov., isolated from wounds of human patients in North America.</title>
        <authorList>
            <person name="Lasker B.A."/>
            <person name="Bell M."/>
            <person name="Klenk H.P."/>
            <person name="Sproer C."/>
            <person name="Schumann C."/>
            <person name="Schumann P."/>
            <person name="Brown J.M."/>
        </authorList>
    </citation>
    <scope>NUCLEOTIDE SEQUENCE [LARGE SCALE GENOMIC DNA]</scope>
    <source>
        <strain evidence="3 4">W9851</strain>
    </source>
</reference>
<evidence type="ECO:0000313" key="4">
    <source>
        <dbReference type="Proteomes" id="UP000031364"/>
    </source>
</evidence>
<gene>
    <name evidence="3" type="ORF">FG87_21640</name>
</gene>
<dbReference type="Proteomes" id="UP000031364">
    <property type="component" value="Unassembled WGS sequence"/>
</dbReference>
<proteinExistence type="predicted"/>